<dbReference type="GO" id="GO:0001046">
    <property type="term" value="F:core promoter sequence-specific DNA binding"/>
    <property type="evidence" value="ECO:0007669"/>
    <property type="project" value="TreeGrafter"/>
</dbReference>
<dbReference type="GO" id="GO:0006355">
    <property type="term" value="P:regulation of DNA-templated transcription"/>
    <property type="evidence" value="ECO:0007669"/>
    <property type="project" value="InterPro"/>
</dbReference>
<keyword evidence="2" id="KW-1185">Reference proteome</keyword>
<dbReference type="AlphaFoldDB" id="A0A839VEV7"/>
<evidence type="ECO:0000313" key="1">
    <source>
        <dbReference type="EMBL" id="MBB3192625.1"/>
    </source>
</evidence>
<dbReference type="InterPro" id="IPR039060">
    <property type="entry name" value="Antitox_HigA"/>
</dbReference>
<dbReference type="SUPFAM" id="SSF47413">
    <property type="entry name" value="lambda repressor-like DNA-binding domains"/>
    <property type="match status" value="1"/>
</dbReference>
<dbReference type="Gene3D" id="1.10.260.40">
    <property type="entry name" value="lambda repressor-like DNA-binding domains"/>
    <property type="match status" value="1"/>
</dbReference>
<gene>
    <name evidence="1" type="ORF">FHR94_003924</name>
</gene>
<dbReference type="Proteomes" id="UP000547614">
    <property type="component" value="Unassembled WGS sequence"/>
</dbReference>
<dbReference type="RefSeq" id="WP_183328394.1">
    <property type="nucleotide sequence ID" value="NZ_JACHXP010000047.1"/>
</dbReference>
<protein>
    <submittedName>
        <fullName evidence="1">HTH-type transcriptional regulator/antitoxin HigA</fullName>
    </submittedName>
</protein>
<sequence>MNIQPIRSDADLDRAFARLEALWGVEEGTPEADELEVLSILIERYEDEHYPIGPSDPIEAIKFRMEQQDLTPRDLEPYIGSSGRVSEVLNRKRRLSLRMIRRLHDGLKIPYESLMNEERA</sequence>
<dbReference type="PANTHER" id="PTHR40455">
    <property type="entry name" value="ANTITOXIN HIGA"/>
    <property type="match status" value="1"/>
</dbReference>
<evidence type="ECO:0000313" key="2">
    <source>
        <dbReference type="Proteomes" id="UP000547614"/>
    </source>
</evidence>
<dbReference type="PANTHER" id="PTHR40455:SF1">
    <property type="entry name" value="ANTITOXIN HIGA"/>
    <property type="match status" value="1"/>
</dbReference>
<comment type="caution">
    <text evidence="1">The sequence shown here is derived from an EMBL/GenBank/DDBJ whole genome shotgun (WGS) entry which is preliminary data.</text>
</comment>
<name>A0A839VEV7_9GAMM</name>
<reference evidence="1 2" key="1">
    <citation type="submission" date="2020-08" db="EMBL/GenBank/DDBJ databases">
        <title>Genomic Encyclopedia of Type Strains, Phase III (KMG-III): the genomes of soil and plant-associated and newly described type strains.</title>
        <authorList>
            <person name="Whitman W."/>
        </authorList>
    </citation>
    <scope>NUCLEOTIDE SEQUENCE [LARGE SCALE GENOMIC DNA]</scope>
    <source>
        <strain evidence="1 2">CECT 7282</strain>
    </source>
</reference>
<organism evidence="1 2">
    <name type="scientific">Halomonas cerina</name>
    <dbReference type="NCBI Taxonomy" id="447424"/>
    <lineage>
        <taxon>Bacteria</taxon>
        <taxon>Pseudomonadati</taxon>
        <taxon>Pseudomonadota</taxon>
        <taxon>Gammaproteobacteria</taxon>
        <taxon>Oceanospirillales</taxon>
        <taxon>Halomonadaceae</taxon>
        <taxon>Halomonas</taxon>
    </lineage>
</organism>
<accession>A0A839VEV7</accession>
<dbReference type="EMBL" id="JACHXP010000047">
    <property type="protein sequence ID" value="MBB3192625.1"/>
    <property type="molecule type" value="Genomic_DNA"/>
</dbReference>
<proteinExistence type="predicted"/>
<dbReference type="InterPro" id="IPR010982">
    <property type="entry name" value="Lambda_DNA-bd_dom_sf"/>
</dbReference>